<dbReference type="eggNOG" id="ENOG5033R8T">
    <property type="taxonomic scope" value="Bacteria"/>
</dbReference>
<dbReference type="Proteomes" id="UP000009234">
    <property type="component" value="Chromosome"/>
</dbReference>
<evidence type="ECO:0000313" key="2">
    <source>
        <dbReference type="Proteomes" id="UP000009234"/>
    </source>
</evidence>
<reference evidence="1 2" key="2">
    <citation type="journal article" date="2012" name="Stand. Genomic Sci.">
        <title>Complete genome sequence of the sulfate-reducing firmicute Desulfotomaculum ruminis type strain (DL(T)).</title>
        <authorList>
            <person name="Spring S."/>
            <person name="Visser M."/>
            <person name="Lu M."/>
            <person name="Copeland A."/>
            <person name="Lapidus A."/>
            <person name="Lucas S."/>
            <person name="Cheng J.F."/>
            <person name="Han C."/>
            <person name="Tapia R."/>
            <person name="Goodwin L.A."/>
            <person name="Pitluck S."/>
            <person name="Ivanova N."/>
            <person name="Land M."/>
            <person name="Hauser L."/>
            <person name="Larimer F."/>
            <person name="Rohde M."/>
            <person name="Goker M."/>
            <person name="Detter J.C."/>
            <person name="Kyrpides N.C."/>
            <person name="Woyke T."/>
            <person name="Schaap P.J."/>
            <person name="Plugge C.M."/>
            <person name="Muyzer G."/>
            <person name="Kuever J."/>
            <person name="Pereira I.A."/>
            <person name="Parshina S.N."/>
            <person name="Bernier-Latmani R."/>
            <person name="Stams A.J."/>
            <person name="Klenk H.P."/>
        </authorList>
    </citation>
    <scope>NUCLEOTIDE SEQUENCE [LARGE SCALE GENOMIC DNA]</scope>
    <source>
        <strain evidence="2">ATCC 23193 / DSM 2154 / NCIB 8452 / DL</strain>
    </source>
</reference>
<dbReference type="HOGENOM" id="CLU_675657_0_0_9"/>
<dbReference type="EMBL" id="CP002780">
    <property type="protein sequence ID" value="AEG60352.1"/>
    <property type="molecule type" value="Genomic_DNA"/>
</dbReference>
<gene>
    <name evidence="1" type="ordered locus">Desru_2100</name>
</gene>
<keyword evidence="2" id="KW-1185">Reference proteome</keyword>
<proteinExistence type="predicted"/>
<dbReference type="STRING" id="696281.Desru_2100"/>
<sequence>MKKAYFMLFIMLFALIPVKSVYALEKYQQYSIGDIMGSFQKSNAKMVIILKDYERRTIPVYEVNDELCICVEDLQYYGYEMTWDQKSRTTSLTFSDRQRTGTTHFVKSRGNILYSDIKVFIDGIEVNGYNIGGYTLVKICDLQTIPDLYFWRDYGEQEYFQVKGKILLPQGDVAPKAGLNGKIIKYDYGYKGSPEKVSEISFYIPENKNYCDYTTTITPFQFLGYELDDQYGYYNGSLFEESEKPLEHYKIYTTTMNDYRVNYDDFNIYIFKTAQLSGKLTINYLTNEYPGQIRTIYILAEEISGSGEILEAITVPTEQTEISYSMPVIADKGYNLKFYATRYARILSQYELWAGPAPPLLFSGYYSSKGFVPEKSQGDILMVGKPGIQNVNVVIEPSNILSEKDLY</sequence>
<evidence type="ECO:0000313" key="1">
    <source>
        <dbReference type="EMBL" id="AEG60352.1"/>
    </source>
</evidence>
<accession>F6DK38</accession>
<reference evidence="2" key="1">
    <citation type="submission" date="2011-05" db="EMBL/GenBank/DDBJ databases">
        <title>Complete sequence of Desulfotomaculum ruminis DSM 2154.</title>
        <authorList>
            <person name="Lucas S."/>
            <person name="Copeland A."/>
            <person name="Lapidus A."/>
            <person name="Cheng J.-F."/>
            <person name="Goodwin L."/>
            <person name="Pitluck S."/>
            <person name="Lu M."/>
            <person name="Detter J.C."/>
            <person name="Han C."/>
            <person name="Tapia R."/>
            <person name="Land M."/>
            <person name="Hauser L."/>
            <person name="Kyrpides N."/>
            <person name="Ivanova N."/>
            <person name="Mikhailova N."/>
            <person name="Pagani I."/>
            <person name="Stams A.J.M."/>
            <person name="Plugge C.M."/>
            <person name="Muyzer G."/>
            <person name="Kuever J."/>
            <person name="Parshina S.N."/>
            <person name="Ivanova A.E."/>
            <person name="Nazina T.N."/>
            <person name="Brambilla E."/>
            <person name="Spring S."/>
            <person name="Klenk H.-P."/>
            <person name="Woyke T."/>
        </authorList>
    </citation>
    <scope>NUCLEOTIDE SEQUENCE [LARGE SCALE GENOMIC DNA]</scope>
    <source>
        <strain evidence="2">ATCC 23193 / DSM 2154 / NCIB 8452 / DL</strain>
    </source>
</reference>
<organism evidence="1 2">
    <name type="scientific">Desulforamulus ruminis (strain ATCC 23193 / DSM 2154 / NCIMB 8452 / DL)</name>
    <name type="common">Desulfotomaculum ruminis</name>
    <dbReference type="NCBI Taxonomy" id="696281"/>
    <lineage>
        <taxon>Bacteria</taxon>
        <taxon>Bacillati</taxon>
        <taxon>Bacillota</taxon>
        <taxon>Clostridia</taxon>
        <taxon>Eubacteriales</taxon>
        <taxon>Peptococcaceae</taxon>
        <taxon>Desulforamulus</taxon>
    </lineage>
</organism>
<name>F6DK38_DESRL</name>
<protein>
    <submittedName>
        <fullName evidence="1">Uncharacterized protein</fullName>
    </submittedName>
</protein>
<dbReference type="RefSeq" id="WP_013842112.1">
    <property type="nucleotide sequence ID" value="NC_015589.1"/>
</dbReference>
<dbReference type="KEGG" id="dru:Desru_2100"/>
<dbReference type="AlphaFoldDB" id="F6DK38"/>